<dbReference type="Proteomes" id="UP000485058">
    <property type="component" value="Unassembled WGS sequence"/>
</dbReference>
<protein>
    <submittedName>
        <fullName evidence="1">Uncharacterized protein</fullName>
    </submittedName>
</protein>
<keyword evidence="2" id="KW-1185">Reference proteome</keyword>
<dbReference type="InterPro" id="IPR016024">
    <property type="entry name" value="ARM-type_fold"/>
</dbReference>
<name>A0A699YUB3_HAELA</name>
<comment type="caution">
    <text evidence="1">The sequence shown here is derived from an EMBL/GenBank/DDBJ whole genome shotgun (WGS) entry which is preliminary data.</text>
</comment>
<dbReference type="InterPro" id="IPR011989">
    <property type="entry name" value="ARM-like"/>
</dbReference>
<gene>
    <name evidence="1" type="ORF">HaLaN_06764</name>
</gene>
<dbReference type="EMBL" id="BLLF01000390">
    <property type="protein sequence ID" value="GFH11288.1"/>
    <property type="molecule type" value="Genomic_DNA"/>
</dbReference>
<evidence type="ECO:0000313" key="1">
    <source>
        <dbReference type="EMBL" id="GFH11288.1"/>
    </source>
</evidence>
<feature type="non-terminal residue" evidence="1">
    <location>
        <position position="138"/>
    </location>
</feature>
<accession>A0A699YUB3</accession>
<dbReference type="Gene3D" id="1.25.10.10">
    <property type="entry name" value="Leucine-rich Repeat Variant"/>
    <property type="match status" value="1"/>
</dbReference>
<sequence>MELPRTAEAKVTKWIELLARGSHEQRIQSCIELGNLAQFLPSALIAAKVAADLRVWPALVDALMKHEEVDVKRAAVTALSQLTTPSPAAQALRAWPHIRQAVLDLLWHDAVTHQLSGLLSGHSASPCLAPVCRLLLGM</sequence>
<organism evidence="1 2">
    <name type="scientific">Haematococcus lacustris</name>
    <name type="common">Green alga</name>
    <name type="synonym">Haematococcus pluvialis</name>
    <dbReference type="NCBI Taxonomy" id="44745"/>
    <lineage>
        <taxon>Eukaryota</taxon>
        <taxon>Viridiplantae</taxon>
        <taxon>Chlorophyta</taxon>
        <taxon>core chlorophytes</taxon>
        <taxon>Chlorophyceae</taxon>
        <taxon>CS clade</taxon>
        <taxon>Chlamydomonadales</taxon>
        <taxon>Haematococcaceae</taxon>
        <taxon>Haematococcus</taxon>
    </lineage>
</organism>
<feature type="non-terminal residue" evidence="1">
    <location>
        <position position="1"/>
    </location>
</feature>
<reference evidence="1 2" key="1">
    <citation type="submission" date="2020-02" db="EMBL/GenBank/DDBJ databases">
        <title>Draft genome sequence of Haematococcus lacustris strain NIES-144.</title>
        <authorList>
            <person name="Morimoto D."/>
            <person name="Nakagawa S."/>
            <person name="Yoshida T."/>
            <person name="Sawayama S."/>
        </authorList>
    </citation>
    <scope>NUCLEOTIDE SEQUENCE [LARGE SCALE GENOMIC DNA]</scope>
    <source>
        <strain evidence="1 2">NIES-144</strain>
    </source>
</reference>
<dbReference type="AlphaFoldDB" id="A0A699YUB3"/>
<evidence type="ECO:0000313" key="2">
    <source>
        <dbReference type="Proteomes" id="UP000485058"/>
    </source>
</evidence>
<dbReference type="SUPFAM" id="SSF48371">
    <property type="entry name" value="ARM repeat"/>
    <property type="match status" value="1"/>
</dbReference>
<proteinExistence type="predicted"/>